<dbReference type="Gene3D" id="3.40.47.10">
    <property type="match status" value="1"/>
</dbReference>
<dbReference type="InterPro" id="IPR050091">
    <property type="entry name" value="PKS_NRPS_Biosynth_Enz"/>
</dbReference>
<dbReference type="SUPFAM" id="SSF53901">
    <property type="entry name" value="Thiolase-like"/>
    <property type="match status" value="1"/>
</dbReference>
<dbReference type="AlphaFoldDB" id="K7P678"/>
<dbReference type="SMART" id="SM00825">
    <property type="entry name" value="PKS_KS"/>
    <property type="match status" value="1"/>
</dbReference>
<feature type="non-terminal residue" evidence="4">
    <location>
        <position position="206"/>
    </location>
</feature>
<dbReference type="InterPro" id="IPR016039">
    <property type="entry name" value="Thiolase-like"/>
</dbReference>
<evidence type="ECO:0000313" key="4">
    <source>
        <dbReference type="EMBL" id="AFE84664.1"/>
    </source>
</evidence>
<reference evidence="4" key="2">
    <citation type="submission" date="2012-01" db="EMBL/GenBank/DDBJ databases">
        <authorList>
            <person name="Zhang K.X."/>
            <person name="Zhang M.Y."/>
            <person name="Xin S.N."/>
            <person name="Han Z.X."/>
            <person name="Shao Y.H."/>
            <person name="Liu X.L."/>
            <person name="Liu S.W."/>
            <person name="Ma D.Y."/>
        </authorList>
    </citation>
    <scope>NUCLEOTIDE SEQUENCE</scope>
    <source>
        <strain evidence="4">CS-740</strain>
    </source>
</reference>
<reference evidence="4" key="1">
    <citation type="journal article" date="2012" name="PLoS ONE">
        <title>Genetic diversity, morphological uniformity and polyketide production in dinoflagellates (Amphidinium, Dinoflagellata).</title>
        <authorList>
            <person name="Murray S.A."/>
            <person name="Garby T."/>
            <person name="Hoppenrath M."/>
            <person name="Neilan B.A."/>
        </authorList>
    </citation>
    <scope>NUCLEOTIDE SEQUENCE</scope>
    <source>
        <strain evidence="4">CS-740</strain>
    </source>
</reference>
<sequence length="206" mass="21639">SSLVATHTAKLLPVPQSIRTLCEAVLTCGVNLSMSPITFISCCQAGMHSHIGRCFTFNASADGYMRGEGVASHVMKAKPYDPEDGQSLTMVAGSQANQDGRSASLTAPNGPAQERCNRATLKEGSIDPVEVDSTECHGTGTALGDPIEVGAYRKVMMESKRSEPVCVTTCKSNLGHCEGSAGISGFLKCALMCLNSQACPNVHLRT</sequence>
<keyword evidence="2" id="KW-0597">Phosphoprotein</keyword>
<feature type="domain" description="Ketosynthase family 3 (KS3)" evidence="3">
    <location>
        <begin position="1"/>
        <end position="206"/>
    </location>
</feature>
<accession>K7P678</accession>
<name>K7P678_AMPCA</name>
<dbReference type="PROSITE" id="PS52004">
    <property type="entry name" value="KS3_2"/>
    <property type="match status" value="1"/>
</dbReference>
<dbReference type="EMBL" id="JQ647422">
    <property type="protein sequence ID" value="AFE84664.1"/>
    <property type="molecule type" value="Genomic_DNA"/>
</dbReference>
<dbReference type="GO" id="GO:0006633">
    <property type="term" value="P:fatty acid biosynthetic process"/>
    <property type="evidence" value="ECO:0007669"/>
    <property type="project" value="TreeGrafter"/>
</dbReference>
<organism evidence="4">
    <name type="scientific">Amphidinium carterae</name>
    <name type="common">Dinoflagellate</name>
    <dbReference type="NCBI Taxonomy" id="2961"/>
    <lineage>
        <taxon>Eukaryota</taxon>
        <taxon>Sar</taxon>
        <taxon>Alveolata</taxon>
        <taxon>Dinophyceae</taxon>
        <taxon>Amphidiniales</taxon>
        <taxon>Amphidiniaceae</taxon>
        <taxon>Amphidinium</taxon>
    </lineage>
</organism>
<proteinExistence type="predicted"/>
<dbReference type="Pfam" id="PF00109">
    <property type="entry name" value="ketoacyl-synt"/>
    <property type="match status" value="1"/>
</dbReference>
<evidence type="ECO:0000256" key="1">
    <source>
        <dbReference type="ARBA" id="ARBA00022450"/>
    </source>
</evidence>
<dbReference type="CDD" id="cd00833">
    <property type="entry name" value="PKS"/>
    <property type="match status" value="1"/>
</dbReference>
<keyword evidence="1" id="KW-0596">Phosphopantetheine</keyword>
<evidence type="ECO:0000256" key="2">
    <source>
        <dbReference type="ARBA" id="ARBA00022553"/>
    </source>
</evidence>
<dbReference type="InterPro" id="IPR014030">
    <property type="entry name" value="Ketoacyl_synth_N"/>
</dbReference>
<dbReference type="PANTHER" id="PTHR43775">
    <property type="entry name" value="FATTY ACID SYNTHASE"/>
    <property type="match status" value="1"/>
</dbReference>
<dbReference type="InterPro" id="IPR020841">
    <property type="entry name" value="PKS_Beta-ketoAc_synthase_dom"/>
</dbReference>
<evidence type="ECO:0000259" key="3">
    <source>
        <dbReference type="PROSITE" id="PS52004"/>
    </source>
</evidence>
<dbReference type="InterPro" id="IPR014031">
    <property type="entry name" value="Ketoacyl_synth_C"/>
</dbReference>
<dbReference type="PANTHER" id="PTHR43775:SF37">
    <property type="entry name" value="SI:DKEY-61P9.11"/>
    <property type="match status" value="1"/>
</dbReference>
<dbReference type="Pfam" id="PF02801">
    <property type="entry name" value="Ketoacyl-synt_C"/>
    <property type="match status" value="1"/>
</dbReference>
<dbReference type="GO" id="GO:0004312">
    <property type="term" value="F:fatty acid synthase activity"/>
    <property type="evidence" value="ECO:0007669"/>
    <property type="project" value="TreeGrafter"/>
</dbReference>
<protein>
    <submittedName>
        <fullName evidence="4">Polyketide synthase KS domain protein</fullName>
    </submittedName>
</protein>
<feature type="non-terminal residue" evidence="4">
    <location>
        <position position="1"/>
    </location>
</feature>